<proteinExistence type="predicted"/>
<dbReference type="InterPro" id="IPR036770">
    <property type="entry name" value="Ankyrin_rpt-contain_sf"/>
</dbReference>
<accession>A0A6U3TS60</accession>
<dbReference type="SUPFAM" id="SSF48403">
    <property type="entry name" value="Ankyrin repeat"/>
    <property type="match status" value="1"/>
</dbReference>
<keyword evidence="2" id="KW-0040">ANK repeat</keyword>
<name>A0A6U3TS60_9STRA</name>
<dbReference type="PANTHER" id="PTHR24153">
    <property type="entry name" value="ESPIN"/>
    <property type="match status" value="1"/>
</dbReference>
<dbReference type="Gene3D" id="1.25.40.20">
    <property type="entry name" value="Ankyrin repeat-containing domain"/>
    <property type="match status" value="1"/>
</dbReference>
<dbReference type="AlphaFoldDB" id="A0A6U3TS60"/>
<dbReference type="EMBL" id="HBGN01021645">
    <property type="protein sequence ID" value="CAD9335510.1"/>
    <property type="molecule type" value="Transcribed_RNA"/>
</dbReference>
<dbReference type="InterPro" id="IPR002110">
    <property type="entry name" value="Ankyrin_rpt"/>
</dbReference>
<organism evidence="3">
    <name type="scientific">Ditylum brightwellii</name>
    <dbReference type="NCBI Taxonomy" id="49249"/>
    <lineage>
        <taxon>Eukaryota</taxon>
        <taxon>Sar</taxon>
        <taxon>Stramenopiles</taxon>
        <taxon>Ochrophyta</taxon>
        <taxon>Bacillariophyta</taxon>
        <taxon>Mediophyceae</taxon>
        <taxon>Lithodesmiophycidae</taxon>
        <taxon>Lithodesmiales</taxon>
        <taxon>Lithodesmiaceae</taxon>
        <taxon>Ditylum</taxon>
    </lineage>
</organism>
<keyword evidence="1" id="KW-0677">Repeat</keyword>
<evidence type="ECO:0000256" key="2">
    <source>
        <dbReference type="ARBA" id="ARBA00023043"/>
    </source>
</evidence>
<dbReference type="SMART" id="SM00248">
    <property type="entry name" value="ANK"/>
    <property type="match status" value="3"/>
</dbReference>
<dbReference type="GO" id="GO:0051017">
    <property type="term" value="P:actin filament bundle assembly"/>
    <property type="evidence" value="ECO:0007669"/>
    <property type="project" value="TreeGrafter"/>
</dbReference>
<dbReference type="GO" id="GO:0051015">
    <property type="term" value="F:actin filament binding"/>
    <property type="evidence" value="ECO:0007669"/>
    <property type="project" value="TreeGrafter"/>
</dbReference>
<sequence>MKRCVKLPSISFKSKKLHRYLLTESWASACARCQTHPKEAARWTHQAGFYEGSINTKVLPIHIACALGAPVDVVDSLIEAYPESAREQETCYGRMPLHLACIYHVPLGVVNLLLSRFPSGAYFRDAVGRTPIFYACTKGPSVDLIEALLDACPDAAKTVDYKGWLPIHVACHMGASDDVILKLLDAYPSSAMMRTNSGSLPKLKPELLAHWNERWRIPHNQNTEPPQEEPHQSFFEIQPIT</sequence>
<dbReference type="PANTHER" id="PTHR24153:SF8">
    <property type="entry name" value="FORKED, ISOFORM F"/>
    <property type="match status" value="1"/>
</dbReference>
<evidence type="ECO:0000313" key="3">
    <source>
        <dbReference type="EMBL" id="CAD9335510.1"/>
    </source>
</evidence>
<protein>
    <submittedName>
        <fullName evidence="3">Uncharacterized protein</fullName>
    </submittedName>
</protein>
<dbReference type="InterPro" id="IPR052420">
    <property type="entry name" value="Espin/Espin-like"/>
</dbReference>
<reference evidence="3" key="1">
    <citation type="submission" date="2021-01" db="EMBL/GenBank/DDBJ databases">
        <authorList>
            <person name="Corre E."/>
            <person name="Pelletier E."/>
            <person name="Niang G."/>
            <person name="Scheremetjew M."/>
            <person name="Finn R."/>
            <person name="Kale V."/>
            <person name="Holt S."/>
            <person name="Cochrane G."/>
            <person name="Meng A."/>
            <person name="Brown T."/>
            <person name="Cohen L."/>
        </authorList>
    </citation>
    <scope>NUCLEOTIDE SEQUENCE</scope>
    <source>
        <strain evidence="3">Pop2</strain>
    </source>
</reference>
<gene>
    <name evidence="3" type="ORF">DBRI1063_LOCUS13813</name>
</gene>
<dbReference type="GO" id="GO:0005737">
    <property type="term" value="C:cytoplasm"/>
    <property type="evidence" value="ECO:0007669"/>
    <property type="project" value="TreeGrafter"/>
</dbReference>
<evidence type="ECO:0000256" key="1">
    <source>
        <dbReference type="ARBA" id="ARBA00022737"/>
    </source>
</evidence>
<dbReference type="Pfam" id="PF12796">
    <property type="entry name" value="Ank_2"/>
    <property type="match status" value="1"/>
</dbReference>